<dbReference type="InterPro" id="IPR025314">
    <property type="entry name" value="DUF4219"/>
</dbReference>
<evidence type="ECO:0000259" key="1">
    <source>
        <dbReference type="Pfam" id="PF13961"/>
    </source>
</evidence>
<sequence>MMASSGYSAPPPPVFSGERYSIWAVKMKAYLKAFDLWEVTETVICRDVQFDKDALWNWNEQMIMKKYISIHKESSSSNEEGRSVESDVSQEMDYEDNERVQKTKLLFEIYESWHVSQLVLGSNLLLKLGNVTMLHHVFVTLVVRAAYTSGKLERVSIGDGNVVITHQQFTDDTLFFTPPNLDYVIEISRILRCLELMSGLSVSFHKSLLYGINVSDSYV</sequence>
<dbReference type="Pfam" id="PF13961">
    <property type="entry name" value="DUF4219"/>
    <property type="match status" value="1"/>
</dbReference>
<gene>
    <name evidence="2" type="ORF">GH714_007334</name>
</gene>
<proteinExistence type="predicted"/>
<evidence type="ECO:0000313" key="2">
    <source>
        <dbReference type="EMBL" id="KAF2305662.1"/>
    </source>
</evidence>
<organism evidence="2 3">
    <name type="scientific">Hevea brasiliensis</name>
    <name type="common">Para rubber tree</name>
    <name type="synonym">Siphonia brasiliensis</name>
    <dbReference type="NCBI Taxonomy" id="3981"/>
    <lineage>
        <taxon>Eukaryota</taxon>
        <taxon>Viridiplantae</taxon>
        <taxon>Streptophyta</taxon>
        <taxon>Embryophyta</taxon>
        <taxon>Tracheophyta</taxon>
        <taxon>Spermatophyta</taxon>
        <taxon>Magnoliopsida</taxon>
        <taxon>eudicotyledons</taxon>
        <taxon>Gunneridae</taxon>
        <taxon>Pentapetalae</taxon>
        <taxon>rosids</taxon>
        <taxon>fabids</taxon>
        <taxon>Malpighiales</taxon>
        <taxon>Euphorbiaceae</taxon>
        <taxon>Crotonoideae</taxon>
        <taxon>Micrandreae</taxon>
        <taxon>Hevea</taxon>
    </lineage>
</organism>
<evidence type="ECO:0000313" key="3">
    <source>
        <dbReference type="Proteomes" id="UP000467840"/>
    </source>
</evidence>
<dbReference type="EMBL" id="JAAGAX010000008">
    <property type="protein sequence ID" value="KAF2305662.1"/>
    <property type="molecule type" value="Genomic_DNA"/>
</dbReference>
<accession>A0A6A6LW23</accession>
<dbReference type="Proteomes" id="UP000467840">
    <property type="component" value="Chromosome 9"/>
</dbReference>
<dbReference type="PANTHER" id="PTHR35317:SF31">
    <property type="entry name" value="DUF4219 DOMAIN-CONTAINING PROTEIN"/>
    <property type="match status" value="1"/>
</dbReference>
<dbReference type="PANTHER" id="PTHR35317">
    <property type="entry name" value="OS04G0629600 PROTEIN"/>
    <property type="match status" value="1"/>
</dbReference>
<reference evidence="2 3" key="1">
    <citation type="journal article" date="2020" name="Mol. Plant">
        <title>The Chromosome-Based Rubber Tree Genome Provides New Insights into Spurge Genome Evolution and Rubber Biosynthesis.</title>
        <authorList>
            <person name="Liu J."/>
            <person name="Shi C."/>
            <person name="Shi C.C."/>
            <person name="Li W."/>
            <person name="Zhang Q.J."/>
            <person name="Zhang Y."/>
            <person name="Li K."/>
            <person name="Lu H.F."/>
            <person name="Shi C."/>
            <person name="Zhu S.T."/>
            <person name="Xiao Z.Y."/>
            <person name="Nan H."/>
            <person name="Yue Y."/>
            <person name="Zhu X.G."/>
            <person name="Wu Y."/>
            <person name="Hong X.N."/>
            <person name="Fan G.Y."/>
            <person name="Tong Y."/>
            <person name="Zhang D."/>
            <person name="Mao C.L."/>
            <person name="Liu Y.L."/>
            <person name="Hao S.J."/>
            <person name="Liu W.Q."/>
            <person name="Lv M.Q."/>
            <person name="Zhang H.B."/>
            <person name="Liu Y."/>
            <person name="Hu-Tang G.R."/>
            <person name="Wang J.P."/>
            <person name="Wang J.H."/>
            <person name="Sun Y.H."/>
            <person name="Ni S.B."/>
            <person name="Chen W.B."/>
            <person name="Zhang X.C."/>
            <person name="Jiao Y.N."/>
            <person name="Eichler E.E."/>
            <person name="Li G.H."/>
            <person name="Liu X."/>
            <person name="Gao L.Z."/>
        </authorList>
    </citation>
    <scope>NUCLEOTIDE SEQUENCE [LARGE SCALE GENOMIC DNA]</scope>
    <source>
        <strain evidence="3">cv. GT1</strain>
        <tissue evidence="2">Leaf</tissue>
    </source>
</reference>
<name>A0A6A6LW23_HEVBR</name>
<feature type="domain" description="DUF4219" evidence="1">
    <location>
        <begin position="20"/>
        <end position="41"/>
    </location>
</feature>
<protein>
    <recommendedName>
        <fullName evidence="1">DUF4219 domain-containing protein</fullName>
    </recommendedName>
</protein>
<comment type="caution">
    <text evidence="2">The sequence shown here is derived from an EMBL/GenBank/DDBJ whole genome shotgun (WGS) entry which is preliminary data.</text>
</comment>
<keyword evidence="3" id="KW-1185">Reference proteome</keyword>
<dbReference type="AlphaFoldDB" id="A0A6A6LW23"/>